<sequence length="103" mass="11894">MSEYFGRSASEIVCPSINDSSLFTLDTEEFHDQRHLKATQTSPEPQAIDFGEIQAEHSCVDKSAFWTKHRNTIKTISAFFSSLFLVVFGALWAPRLHERQWRM</sequence>
<feature type="transmembrane region" description="Helical" evidence="1">
    <location>
        <begin position="75"/>
        <end position="93"/>
    </location>
</feature>
<keyword evidence="2" id="KW-1185">Reference proteome</keyword>
<dbReference type="WBParaSite" id="MBELARI_LOCUS923">
    <property type="protein sequence ID" value="MBELARI_LOCUS923"/>
    <property type="gene ID" value="MBELARI_LOCUS923"/>
</dbReference>
<keyword evidence="1" id="KW-1133">Transmembrane helix</keyword>
<evidence type="ECO:0000256" key="1">
    <source>
        <dbReference type="SAM" id="Phobius"/>
    </source>
</evidence>
<accession>A0AAF3FQ37</accession>
<keyword evidence="1" id="KW-0472">Membrane</keyword>
<evidence type="ECO:0000313" key="3">
    <source>
        <dbReference type="WBParaSite" id="MBELARI_LOCUS923"/>
    </source>
</evidence>
<protein>
    <submittedName>
        <fullName evidence="3">Uncharacterized protein</fullName>
    </submittedName>
</protein>
<evidence type="ECO:0000313" key="2">
    <source>
        <dbReference type="Proteomes" id="UP000887575"/>
    </source>
</evidence>
<name>A0AAF3FQ37_9BILA</name>
<organism evidence="2 3">
    <name type="scientific">Mesorhabditis belari</name>
    <dbReference type="NCBI Taxonomy" id="2138241"/>
    <lineage>
        <taxon>Eukaryota</taxon>
        <taxon>Metazoa</taxon>
        <taxon>Ecdysozoa</taxon>
        <taxon>Nematoda</taxon>
        <taxon>Chromadorea</taxon>
        <taxon>Rhabditida</taxon>
        <taxon>Rhabditina</taxon>
        <taxon>Rhabditomorpha</taxon>
        <taxon>Rhabditoidea</taxon>
        <taxon>Rhabditidae</taxon>
        <taxon>Mesorhabditinae</taxon>
        <taxon>Mesorhabditis</taxon>
    </lineage>
</organism>
<reference evidence="3" key="1">
    <citation type="submission" date="2024-02" db="UniProtKB">
        <authorList>
            <consortium name="WormBaseParasite"/>
        </authorList>
    </citation>
    <scope>IDENTIFICATION</scope>
</reference>
<keyword evidence="1" id="KW-0812">Transmembrane</keyword>
<dbReference type="Proteomes" id="UP000887575">
    <property type="component" value="Unassembled WGS sequence"/>
</dbReference>
<proteinExistence type="predicted"/>
<dbReference type="AlphaFoldDB" id="A0AAF3FQ37"/>